<keyword evidence="1" id="KW-0732">Signal</keyword>
<feature type="chain" id="PRO_5023020032" evidence="1">
    <location>
        <begin position="23"/>
        <end position="186"/>
    </location>
</feature>
<sequence length="186" mass="19910">MNLHCKLLLLLIVAPLSTAVLAQESKQAKIERALSAAPDAVSAQATVVDSDGTVLKEGANEWTCLPDTMPGDKAPMCNDETWMEMMNAVGSQSDFVADKIGISYMLQGEPTGSGVSNSSPHHPNHKQAEDYVETGPHLMIIVPKAMLEGLPTDPNEGGPYVMWADTPYAHIMVPVALNGKTIITKQ</sequence>
<name>A0A5B7YEB8_9ALTE</name>
<evidence type="ECO:0000313" key="2">
    <source>
        <dbReference type="EMBL" id="QCZ93875.1"/>
    </source>
</evidence>
<dbReference type="AlphaFoldDB" id="A0A5B7YEB8"/>
<gene>
    <name evidence="2" type="ORF">FBQ74_10425</name>
</gene>
<evidence type="ECO:0000313" key="3">
    <source>
        <dbReference type="Proteomes" id="UP000304912"/>
    </source>
</evidence>
<dbReference type="EMBL" id="CP039852">
    <property type="protein sequence ID" value="QCZ93875.1"/>
    <property type="molecule type" value="Genomic_DNA"/>
</dbReference>
<organism evidence="2 3">
    <name type="scientific">Salinimonas iocasae</name>
    <dbReference type="NCBI Taxonomy" id="2572577"/>
    <lineage>
        <taxon>Bacteria</taxon>
        <taxon>Pseudomonadati</taxon>
        <taxon>Pseudomonadota</taxon>
        <taxon>Gammaproteobacteria</taxon>
        <taxon>Alteromonadales</taxon>
        <taxon>Alteromonadaceae</taxon>
        <taxon>Alteromonas/Salinimonas group</taxon>
        <taxon>Salinimonas</taxon>
    </lineage>
</organism>
<dbReference type="RefSeq" id="WP_139756617.1">
    <property type="nucleotide sequence ID" value="NZ_CP039852.1"/>
</dbReference>
<dbReference type="KEGG" id="salk:FBQ74_10425"/>
<dbReference type="Proteomes" id="UP000304912">
    <property type="component" value="Chromosome"/>
</dbReference>
<feature type="signal peptide" evidence="1">
    <location>
        <begin position="1"/>
        <end position="22"/>
    </location>
</feature>
<accession>A0A5B7YEB8</accession>
<protein>
    <submittedName>
        <fullName evidence="2">Uncharacterized protein</fullName>
    </submittedName>
</protein>
<evidence type="ECO:0000256" key="1">
    <source>
        <dbReference type="SAM" id="SignalP"/>
    </source>
</evidence>
<dbReference type="OrthoDB" id="4760845at2"/>
<reference evidence="2 3" key="1">
    <citation type="submission" date="2019-04" db="EMBL/GenBank/DDBJ databases">
        <title>Salinimonas iocasae sp. nov., a halophilic bacterium isolated from the outer tube casing of tubeworms in Okinawa Trough.</title>
        <authorList>
            <person name="Zhang H."/>
            <person name="Wang H."/>
            <person name="Li C."/>
        </authorList>
    </citation>
    <scope>NUCLEOTIDE SEQUENCE [LARGE SCALE GENOMIC DNA]</scope>
    <source>
        <strain evidence="2 3">KX18D6</strain>
    </source>
</reference>
<proteinExistence type="predicted"/>
<keyword evidence="3" id="KW-1185">Reference proteome</keyword>